<dbReference type="Proteomes" id="UP000634435">
    <property type="component" value="Unassembled WGS sequence"/>
</dbReference>
<keyword evidence="2" id="KW-1185">Reference proteome</keyword>
<name>A0ABQ2DWZ5_9BACI</name>
<protein>
    <submittedName>
        <fullName evidence="1">Uncharacterized protein</fullName>
    </submittedName>
</protein>
<dbReference type="EMBL" id="BMPN01000013">
    <property type="protein sequence ID" value="GGJ76626.1"/>
    <property type="molecule type" value="Genomic_DNA"/>
</dbReference>
<organism evidence="1 2">
    <name type="scientific">Virgibacillus kapii</name>
    <dbReference type="NCBI Taxonomy" id="1638645"/>
    <lineage>
        <taxon>Bacteria</taxon>
        <taxon>Bacillati</taxon>
        <taxon>Bacillota</taxon>
        <taxon>Bacilli</taxon>
        <taxon>Bacillales</taxon>
        <taxon>Bacillaceae</taxon>
        <taxon>Virgibacillus</taxon>
    </lineage>
</organism>
<accession>A0ABQ2DWZ5</accession>
<comment type="caution">
    <text evidence="1">The sequence shown here is derived from an EMBL/GenBank/DDBJ whole genome shotgun (WGS) entry which is preliminary data.</text>
</comment>
<evidence type="ECO:0000313" key="2">
    <source>
        <dbReference type="Proteomes" id="UP000634435"/>
    </source>
</evidence>
<gene>
    <name evidence="1" type="ORF">GCM10007111_42860</name>
</gene>
<evidence type="ECO:0000313" key="1">
    <source>
        <dbReference type="EMBL" id="GGJ76626.1"/>
    </source>
</evidence>
<sequence>MRKINTNLNNCPISLIYIDVSCLCFLKAFNPFIKLLMYKIIRIAATTKNLTSLANIENTNKVKEEKHHIYSLLNM</sequence>
<proteinExistence type="predicted"/>
<reference evidence="2" key="1">
    <citation type="journal article" date="2019" name="Int. J. Syst. Evol. Microbiol.">
        <title>The Global Catalogue of Microorganisms (GCM) 10K type strain sequencing project: providing services to taxonomists for standard genome sequencing and annotation.</title>
        <authorList>
            <consortium name="The Broad Institute Genomics Platform"/>
            <consortium name="The Broad Institute Genome Sequencing Center for Infectious Disease"/>
            <person name="Wu L."/>
            <person name="Ma J."/>
        </authorList>
    </citation>
    <scope>NUCLEOTIDE SEQUENCE [LARGE SCALE GENOMIC DNA]</scope>
    <source>
        <strain evidence="2">JCM 30071</strain>
    </source>
</reference>